<name>A0A5M6ZJX2_9PROT</name>
<organism evidence="2 3">
    <name type="scientific">Alkalicaulis satelles</name>
    <dbReference type="NCBI Taxonomy" id="2609175"/>
    <lineage>
        <taxon>Bacteria</taxon>
        <taxon>Pseudomonadati</taxon>
        <taxon>Pseudomonadota</taxon>
        <taxon>Alphaproteobacteria</taxon>
        <taxon>Maricaulales</taxon>
        <taxon>Maricaulaceae</taxon>
        <taxon>Alkalicaulis</taxon>
    </lineage>
</organism>
<keyword evidence="3" id="KW-1185">Reference proteome</keyword>
<evidence type="ECO:0000256" key="1">
    <source>
        <dbReference type="SAM" id="Phobius"/>
    </source>
</evidence>
<protein>
    <submittedName>
        <fullName evidence="2">Uncharacterized protein</fullName>
    </submittedName>
</protein>
<dbReference type="AlphaFoldDB" id="A0A5M6ZJX2"/>
<dbReference type="RefSeq" id="WP_150022157.1">
    <property type="nucleotide sequence ID" value="NZ_VWOJ01000001.1"/>
</dbReference>
<feature type="transmembrane region" description="Helical" evidence="1">
    <location>
        <begin position="132"/>
        <end position="157"/>
    </location>
</feature>
<gene>
    <name evidence="2" type="ORF">F1654_03825</name>
</gene>
<evidence type="ECO:0000313" key="3">
    <source>
        <dbReference type="Proteomes" id="UP000325122"/>
    </source>
</evidence>
<keyword evidence="1" id="KW-0472">Membrane</keyword>
<reference evidence="2 3" key="1">
    <citation type="submission" date="2019-09" db="EMBL/GenBank/DDBJ databases">
        <authorList>
            <person name="Kevbrin V."/>
            <person name="Grouzdev D.S."/>
        </authorList>
    </citation>
    <scope>NUCLEOTIDE SEQUENCE [LARGE SCALE GENOMIC DNA]</scope>
    <source>
        <strain evidence="2 3">G-192</strain>
    </source>
</reference>
<feature type="transmembrane region" description="Helical" evidence="1">
    <location>
        <begin position="95"/>
        <end position="120"/>
    </location>
</feature>
<comment type="caution">
    <text evidence="2">The sequence shown here is derived from an EMBL/GenBank/DDBJ whole genome shotgun (WGS) entry which is preliminary data.</text>
</comment>
<dbReference type="EMBL" id="VWOJ01000001">
    <property type="protein sequence ID" value="KAA5805126.1"/>
    <property type="molecule type" value="Genomic_DNA"/>
</dbReference>
<dbReference type="Proteomes" id="UP000325122">
    <property type="component" value="Unassembled WGS sequence"/>
</dbReference>
<sequence>MDRDSDSILRRLRARWKFLTAGCCLALGIIAGFMQLQNGLTWSETVFSLGFLVTAVLALGVIIWATLLRNPDALIDVEPADAGWRAVGHPRMDKYLGWMYGLFGALGVAGGVAMVVYALIEAVQSPLRADPNMALAGIVIILIGAVSALKFYAIYFVKIRWNDEQLEITHPLSRRGPLCFRDIRAAGYVRFPSYIWIRSTGGRLIRIDVMNIGAPELFYHLQKVLGSRFTS</sequence>
<evidence type="ECO:0000313" key="2">
    <source>
        <dbReference type="EMBL" id="KAA5805126.1"/>
    </source>
</evidence>
<accession>A0A5M6ZJX2</accession>
<keyword evidence="1" id="KW-0812">Transmembrane</keyword>
<proteinExistence type="predicted"/>
<feature type="transmembrane region" description="Helical" evidence="1">
    <location>
        <begin position="16"/>
        <end position="34"/>
    </location>
</feature>
<feature type="transmembrane region" description="Helical" evidence="1">
    <location>
        <begin position="46"/>
        <end position="67"/>
    </location>
</feature>
<keyword evidence="1" id="KW-1133">Transmembrane helix</keyword>